<proteinExistence type="predicted"/>
<dbReference type="AlphaFoldDB" id="A0A6C0CNJ1"/>
<accession>A0A6C0CNJ1</accession>
<feature type="region of interest" description="Disordered" evidence="1">
    <location>
        <begin position="1"/>
        <end position="73"/>
    </location>
</feature>
<reference evidence="2" key="1">
    <citation type="journal article" date="2020" name="Nature">
        <title>Giant virus diversity and host interactions through global metagenomics.</title>
        <authorList>
            <person name="Schulz F."/>
            <person name="Roux S."/>
            <person name="Paez-Espino D."/>
            <person name="Jungbluth S."/>
            <person name="Walsh D.A."/>
            <person name="Denef V.J."/>
            <person name="McMahon K.D."/>
            <person name="Konstantinidis K.T."/>
            <person name="Eloe-Fadrosh E.A."/>
            <person name="Kyrpides N.C."/>
            <person name="Woyke T."/>
        </authorList>
    </citation>
    <scope>NUCLEOTIDE SEQUENCE</scope>
    <source>
        <strain evidence="2">GVMAG-M-3300021375-17</strain>
    </source>
</reference>
<evidence type="ECO:0000256" key="1">
    <source>
        <dbReference type="SAM" id="MobiDB-lite"/>
    </source>
</evidence>
<sequence length="73" mass="8113">MIDPNIQGVGGNTFQYASIGGGKKKKGSRKSSRKSSRKTSRKSSRKTSRKSSRKSKKTTRKCKGLFSFMNPLK</sequence>
<organism evidence="2">
    <name type="scientific">viral metagenome</name>
    <dbReference type="NCBI Taxonomy" id="1070528"/>
    <lineage>
        <taxon>unclassified sequences</taxon>
        <taxon>metagenomes</taxon>
        <taxon>organismal metagenomes</taxon>
    </lineage>
</organism>
<name>A0A6C0CNJ1_9ZZZZ</name>
<feature type="compositionally biased region" description="Basic residues" evidence="1">
    <location>
        <begin position="22"/>
        <end position="63"/>
    </location>
</feature>
<protein>
    <submittedName>
        <fullName evidence="2">Uncharacterized protein</fullName>
    </submittedName>
</protein>
<dbReference type="EMBL" id="MN739454">
    <property type="protein sequence ID" value="QHT05460.1"/>
    <property type="molecule type" value="Genomic_DNA"/>
</dbReference>
<evidence type="ECO:0000313" key="2">
    <source>
        <dbReference type="EMBL" id="QHT05460.1"/>
    </source>
</evidence>